<dbReference type="InterPro" id="IPR036291">
    <property type="entry name" value="NAD(P)-bd_dom_sf"/>
</dbReference>
<evidence type="ECO:0000313" key="4">
    <source>
        <dbReference type="EMBL" id="RZU11377.1"/>
    </source>
</evidence>
<dbReference type="GO" id="GO:0016491">
    <property type="term" value="F:oxidoreductase activity"/>
    <property type="evidence" value="ECO:0007669"/>
    <property type="project" value="UniProtKB-KW"/>
</dbReference>
<dbReference type="InterPro" id="IPR000683">
    <property type="entry name" value="Gfo/Idh/MocA-like_OxRdtase_N"/>
</dbReference>
<evidence type="ECO:0000313" key="5">
    <source>
        <dbReference type="Proteomes" id="UP000292027"/>
    </source>
</evidence>
<organism evidence="4 5">
    <name type="scientific">Kribbella rubisoli</name>
    <dbReference type="NCBI Taxonomy" id="3075929"/>
    <lineage>
        <taxon>Bacteria</taxon>
        <taxon>Bacillati</taxon>
        <taxon>Actinomycetota</taxon>
        <taxon>Actinomycetes</taxon>
        <taxon>Propionibacteriales</taxon>
        <taxon>Kribbellaceae</taxon>
        <taxon>Kribbella</taxon>
    </lineage>
</organism>
<evidence type="ECO:0000259" key="2">
    <source>
        <dbReference type="Pfam" id="PF01408"/>
    </source>
</evidence>
<feature type="domain" description="GFO/IDH/MocA-like oxidoreductase" evidence="3">
    <location>
        <begin position="129"/>
        <end position="248"/>
    </location>
</feature>
<comment type="caution">
    <text evidence="4">The sequence shown here is derived from an EMBL/GenBank/DDBJ whole genome shotgun (WGS) entry which is preliminary data.</text>
</comment>
<proteinExistence type="predicted"/>
<dbReference type="Gene3D" id="3.30.360.10">
    <property type="entry name" value="Dihydrodipicolinate Reductase, domain 2"/>
    <property type="match status" value="1"/>
</dbReference>
<gene>
    <name evidence="4" type="ORF">EV645_6543</name>
</gene>
<dbReference type="PANTHER" id="PTHR43818:SF11">
    <property type="entry name" value="BCDNA.GH03377"/>
    <property type="match status" value="1"/>
</dbReference>
<accession>A0A4Q7WMM4</accession>
<dbReference type="InterPro" id="IPR050463">
    <property type="entry name" value="Gfo/Idh/MocA_oxidrdct_glycsds"/>
</dbReference>
<dbReference type="Proteomes" id="UP000292027">
    <property type="component" value="Unassembled WGS sequence"/>
</dbReference>
<dbReference type="Pfam" id="PF01408">
    <property type="entry name" value="GFO_IDH_MocA"/>
    <property type="match status" value="1"/>
</dbReference>
<sequence length="335" mass="35561">MVVVGLRFGRTMLQTLGGSPRIDLVGVCDLDQDLAAAVAADQGLRHYADLDEILADPDVAAVGLFTSPVGRAALLSRIVRAGKPVVTTKPFEIDPDRARAVLDEARDRAVVVRLNSPSSSPTTELALVDQWRAQHDLGRPIGAQAAVWASYQEAPDGSWYDDPLLCPAAPITRLGVYLVNDLVRLMGPAKRVQVLSSRVRTGRPTADNAQLALTFQGGALATVFASFCVDDGLAYGNELTVHYERGTVSRARAEQPGMVDLILVKQGQPVETCSVPDIPDGGYDLAEFVSSVRSGAVISADETRRIVAGVAVLEAAGRAERSGAVEVVRPIGSEQ</sequence>
<dbReference type="Gene3D" id="3.40.50.720">
    <property type="entry name" value="NAD(P)-binding Rossmann-like Domain"/>
    <property type="match status" value="1"/>
</dbReference>
<dbReference type="PANTHER" id="PTHR43818">
    <property type="entry name" value="BCDNA.GH03377"/>
    <property type="match status" value="1"/>
</dbReference>
<dbReference type="AlphaFoldDB" id="A0A4Q7WMM4"/>
<keyword evidence="1" id="KW-0560">Oxidoreductase</keyword>
<dbReference type="SUPFAM" id="SSF55347">
    <property type="entry name" value="Glyceraldehyde-3-phosphate dehydrogenase-like, C-terminal domain"/>
    <property type="match status" value="1"/>
</dbReference>
<protein>
    <submittedName>
        <fullName evidence="4">Dehydrogenase</fullName>
    </submittedName>
</protein>
<reference evidence="4 5" key="1">
    <citation type="journal article" date="2015" name="Stand. Genomic Sci.">
        <title>Genomic Encyclopedia of Bacterial and Archaeal Type Strains, Phase III: the genomes of soil and plant-associated and newly described type strains.</title>
        <authorList>
            <person name="Whitman W.B."/>
            <person name="Woyke T."/>
            <person name="Klenk H.P."/>
            <person name="Zhou Y."/>
            <person name="Lilburn T.G."/>
            <person name="Beck B.J."/>
            <person name="De Vos P."/>
            <person name="Vandamme P."/>
            <person name="Eisen J.A."/>
            <person name="Garrity G."/>
            <person name="Hugenholtz P."/>
            <person name="Kyrpides N.C."/>
        </authorList>
    </citation>
    <scope>NUCLEOTIDE SEQUENCE [LARGE SCALE GENOMIC DNA]</scope>
    <source>
        <strain evidence="4 5">VKM Ac-2540</strain>
    </source>
</reference>
<dbReference type="GO" id="GO:0000166">
    <property type="term" value="F:nucleotide binding"/>
    <property type="evidence" value="ECO:0007669"/>
    <property type="project" value="InterPro"/>
</dbReference>
<dbReference type="EMBL" id="SHKR01000015">
    <property type="protein sequence ID" value="RZU11377.1"/>
    <property type="molecule type" value="Genomic_DNA"/>
</dbReference>
<feature type="domain" description="Gfo/Idh/MocA-like oxidoreductase N-terminal" evidence="2">
    <location>
        <begin position="2"/>
        <end position="114"/>
    </location>
</feature>
<evidence type="ECO:0000259" key="3">
    <source>
        <dbReference type="Pfam" id="PF22725"/>
    </source>
</evidence>
<dbReference type="Pfam" id="PF22725">
    <property type="entry name" value="GFO_IDH_MocA_C3"/>
    <property type="match status" value="1"/>
</dbReference>
<dbReference type="InterPro" id="IPR055170">
    <property type="entry name" value="GFO_IDH_MocA-like_dom"/>
</dbReference>
<evidence type="ECO:0000256" key="1">
    <source>
        <dbReference type="ARBA" id="ARBA00023002"/>
    </source>
</evidence>
<name>A0A4Q7WMM4_9ACTN</name>
<keyword evidence="5" id="KW-1185">Reference proteome</keyword>
<dbReference type="SUPFAM" id="SSF51735">
    <property type="entry name" value="NAD(P)-binding Rossmann-fold domains"/>
    <property type="match status" value="1"/>
</dbReference>